<evidence type="ECO:0008006" key="3">
    <source>
        <dbReference type="Google" id="ProtNLM"/>
    </source>
</evidence>
<reference evidence="2" key="1">
    <citation type="journal article" date="2019" name="Int. J. Syst. Evol. Microbiol.">
        <title>The Global Catalogue of Microorganisms (GCM) 10K type strain sequencing project: providing services to taxonomists for standard genome sequencing and annotation.</title>
        <authorList>
            <consortium name="The Broad Institute Genomics Platform"/>
            <consortium name="The Broad Institute Genome Sequencing Center for Infectious Disease"/>
            <person name="Wu L."/>
            <person name="Ma J."/>
        </authorList>
    </citation>
    <scope>NUCLEOTIDE SEQUENCE [LARGE SCALE GENOMIC DNA]</scope>
    <source>
        <strain evidence="2">JCM 18126</strain>
    </source>
</reference>
<proteinExistence type="predicted"/>
<dbReference type="InterPro" id="IPR004322">
    <property type="entry name" value="Plasmid_replicase_bac"/>
</dbReference>
<dbReference type="Pfam" id="PF03090">
    <property type="entry name" value="Replicase"/>
    <property type="match status" value="1"/>
</dbReference>
<dbReference type="Proteomes" id="UP001501195">
    <property type="component" value="Unassembled WGS sequence"/>
</dbReference>
<dbReference type="EMBL" id="BAABIL010000152">
    <property type="protein sequence ID" value="GAA4971724.1"/>
    <property type="molecule type" value="Genomic_DNA"/>
</dbReference>
<dbReference type="RefSeq" id="WP_345711469.1">
    <property type="nucleotide sequence ID" value="NZ_BAABIL010000152.1"/>
</dbReference>
<dbReference type="Gene3D" id="1.10.340.50">
    <property type="match status" value="1"/>
</dbReference>
<evidence type="ECO:0000313" key="2">
    <source>
        <dbReference type="Proteomes" id="UP001501195"/>
    </source>
</evidence>
<name>A0ABP9HIV9_9ACTN</name>
<sequence>MTFETVWPDHWLPRAPLAGESKGGAYRRTSRERALTLPYVEANPSVLRSLVVTDHDGADADVMAALAGLPTPSYVAMNPHTRAGHIVYALDSPVCLTDAARRRPVNLLARIEHGLCTVLGGDVHYGGRITKNPHHAQQHLTLWGPQEAVYGLRDLAGALAGLGALPSAGDPRRNVTSSAVGRNVALFDHTRRWSYRRRGDFTSREEWGRAVFAAAWEHNETVIGDAFTRGPLSAAEVGHVSRSIAEWTWRRIRRTFSEEQARRGRSGGKLTAARGGRERLIEMNKARAVDRAALLEVAGGS</sequence>
<evidence type="ECO:0000313" key="1">
    <source>
        <dbReference type="EMBL" id="GAA4971724.1"/>
    </source>
</evidence>
<comment type="caution">
    <text evidence="1">The sequence shown here is derived from an EMBL/GenBank/DDBJ whole genome shotgun (WGS) entry which is preliminary data.</text>
</comment>
<accession>A0ABP9HIV9</accession>
<protein>
    <recommendedName>
        <fullName evidence="3">Primase-like protein</fullName>
    </recommendedName>
</protein>
<gene>
    <name evidence="1" type="ORF">GCM10023225_11810</name>
</gene>
<keyword evidence="2" id="KW-1185">Reference proteome</keyword>
<organism evidence="1 2">
    <name type="scientific">Kineococcus glutinatus</name>
    <dbReference type="NCBI Taxonomy" id="1070872"/>
    <lineage>
        <taxon>Bacteria</taxon>
        <taxon>Bacillati</taxon>
        <taxon>Actinomycetota</taxon>
        <taxon>Actinomycetes</taxon>
        <taxon>Kineosporiales</taxon>
        <taxon>Kineosporiaceae</taxon>
        <taxon>Kineococcus</taxon>
    </lineage>
</organism>